<proteinExistence type="predicted"/>
<dbReference type="EMBL" id="BMWZ01000004">
    <property type="protein sequence ID" value="GGZ82871.1"/>
    <property type="molecule type" value="Genomic_DNA"/>
</dbReference>
<evidence type="ECO:0000313" key="1">
    <source>
        <dbReference type="EMBL" id="GGZ82871.1"/>
    </source>
</evidence>
<gene>
    <name evidence="1" type="ORF">GCM10007028_20910</name>
</gene>
<sequence length="60" mass="7297">MPYYISKPWLIINSGHAWRFSLFEHEYIDKTTEGFDSKLRCNWAKCLFKLLVLKTVHEKY</sequence>
<protein>
    <submittedName>
        <fullName evidence="1">Uncharacterized protein</fullName>
    </submittedName>
</protein>
<evidence type="ECO:0000313" key="2">
    <source>
        <dbReference type="Proteomes" id="UP000636004"/>
    </source>
</evidence>
<dbReference type="Proteomes" id="UP000636004">
    <property type="component" value="Unassembled WGS sequence"/>
</dbReference>
<dbReference type="AlphaFoldDB" id="A0A918VA18"/>
<organism evidence="1 2">
    <name type="scientific">Algibacter mikhailovii</name>
    <dbReference type="NCBI Taxonomy" id="425498"/>
    <lineage>
        <taxon>Bacteria</taxon>
        <taxon>Pseudomonadati</taxon>
        <taxon>Bacteroidota</taxon>
        <taxon>Flavobacteriia</taxon>
        <taxon>Flavobacteriales</taxon>
        <taxon>Flavobacteriaceae</taxon>
        <taxon>Algibacter</taxon>
    </lineage>
</organism>
<reference evidence="1" key="1">
    <citation type="journal article" date="2014" name="Int. J. Syst. Evol. Microbiol.">
        <title>Complete genome sequence of Corynebacterium casei LMG S-19264T (=DSM 44701T), isolated from a smear-ripened cheese.</title>
        <authorList>
            <consortium name="US DOE Joint Genome Institute (JGI-PGF)"/>
            <person name="Walter F."/>
            <person name="Albersmeier A."/>
            <person name="Kalinowski J."/>
            <person name="Ruckert C."/>
        </authorList>
    </citation>
    <scope>NUCLEOTIDE SEQUENCE</scope>
    <source>
        <strain evidence="1">KCTC 12710</strain>
    </source>
</reference>
<accession>A0A918VA18</accession>
<reference evidence="1" key="2">
    <citation type="submission" date="2020-09" db="EMBL/GenBank/DDBJ databases">
        <authorList>
            <person name="Sun Q."/>
            <person name="Kim S."/>
        </authorList>
    </citation>
    <scope>NUCLEOTIDE SEQUENCE</scope>
    <source>
        <strain evidence="1">KCTC 12710</strain>
    </source>
</reference>
<comment type="caution">
    <text evidence="1">The sequence shown here is derived from an EMBL/GenBank/DDBJ whole genome shotgun (WGS) entry which is preliminary data.</text>
</comment>
<keyword evidence="2" id="KW-1185">Reference proteome</keyword>
<name>A0A918VA18_9FLAO</name>